<name>A0A5R8XYQ2_9BACT</name>
<dbReference type="Proteomes" id="UP000308901">
    <property type="component" value="Unassembled WGS sequence"/>
</dbReference>
<accession>A0A5R8XYQ2</accession>
<dbReference type="OrthoDB" id="2436196at2"/>
<evidence type="ECO:0000256" key="8">
    <source>
        <dbReference type="RuleBase" id="RU365045"/>
    </source>
</evidence>
<dbReference type="CDD" id="cd04301">
    <property type="entry name" value="NAT_SF"/>
    <property type="match status" value="1"/>
</dbReference>
<organism evidence="10 11">
    <name type="scientific">Arcobacter arenosus</name>
    <dbReference type="NCBI Taxonomy" id="2576037"/>
    <lineage>
        <taxon>Bacteria</taxon>
        <taxon>Pseudomonadati</taxon>
        <taxon>Campylobacterota</taxon>
        <taxon>Epsilonproteobacteria</taxon>
        <taxon>Campylobacterales</taxon>
        <taxon>Arcobacteraceae</taxon>
        <taxon>Arcobacter</taxon>
    </lineage>
</organism>
<evidence type="ECO:0000256" key="1">
    <source>
        <dbReference type="ARBA" id="ARBA00004978"/>
    </source>
</evidence>
<evidence type="ECO:0000313" key="11">
    <source>
        <dbReference type="Proteomes" id="UP000308901"/>
    </source>
</evidence>
<dbReference type="PROSITE" id="PS51186">
    <property type="entry name" value="GNAT"/>
    <property type="match status" value="1"/>
</dbReference>
<dbReference type="Pfam" id="PF00583">
    <property type="entry name" value="Acetyltransf_1"/>
    <property type="match status" value="1"/>
</dbReference>
<keyword evidence="5 8" id="KW-0808">Transferase</keyword>
<proteinExistence type="inferred from homology"/>
<evidence type="ECO:0000256" key="7">
    <source>
        <dbReference type="ARBA" id="ARBA00048924"/>
    </source>
</evidence>
<dbReference type="EMBL" id="VANU01000006">
    <property type="protein sequence ID" value="TLP36343.1"/>
    <property type="molecule type" value="Genomic_DNA"/>
</dbReference>
<evidence type="ECO:0000256" key="2">
    <source>
        <dbReference type="ARBA" id="ARBA00010712"/>
    </source>
</evidence>
<evidence type="ECO:0000256" key="6">
    <source>
        <dbReference type="ARBA" id="ARBA00023315"/>
    </source>
</evidence>
<dbReference type="Gene3D" id="3.40.630.30">
    <property type="match status" value="1"/>
</dbReference>
<dbReference type="InterPro" id="IPR016181">
    <property type="entry name" value="Acyl_CoA_acyltransferase"/>
</dbReference>
<dbReference type="EC" id="2.3.1.178" evidence="3 8"/>
<evidence type="ECO:0000259" key="9">
    <source>
        <dbReference type="PROSITE" id="PS51186"/>
    </source>
</evidence>
<comment type="similarity">
    <text evidence="2 8">Belongs to the acetyltransferase family. EctA subfamily.</text>
</comment>
<dbReference type="GO" id="GO:0019491">
    <property type="term" value="P:ectoine biosynthetic process"/>
    <property type="evidence" value="ECO:0007669"/>
    <property type="project" value="UniProtKB-UniPathway"/>
</dbReference>
<evidence type="ECO:0000256" key="5">
    <source>
        <dbReference type="ARBA" id="ARBA00022679"/>
    </source>
</evidence>
<gene>
    <name evidence="8 10" type="primary">ectA</name>
    <name evidence="10" type="ORF">FDK22_13045</name>
</gene>
<dbReference type="NCBIfam" id="TIGR02406">
    <property type="entry name" value="ectoine_EctA"/>
    <property type="match status" value="1"/>
</dbReference>
<comment type="catalytic activity">
    <reaction evidence="7 8">
        <text>L-2,4-diaminobutanoate + acetyl-CoA = (2S)-4-acetamido-2-aminobutanoate + CoA + H(+)</text>
        <dbReference type="Rhea" id="RHEA:16901"/>
        <dbReference type="ChEBI" id="CHEBI:15378"/>
        <dbReference type="ChEBI" id="CHEBI:57287"/>
        <dbReference type="ChEBI" id="CHEBI:57288"/>
        <dbReference type="ChEBI" id="CHEBI:58761"/>
        <dbReference type="ChEBI" id="CHEBI:58929"/>
        <dbReference type="EC" id="2.3.1.178"/>
    </reaction>
</comment>
<evidence type="ECO:0000256" key="4">
    <source>
        <dbReference type="ARBA" id="ARBA00017935"/>
    </source>
</evidence>
<dbReference type="UniPathway" id="UPA00067">
    <property type="reaction ID" value="UER00122"/>
</dbReference>
<evidence type="ECO:0000313" key="10">
    <source>
        <dbReference type="EMBL" id="TLP36343.1"/>
    </source>
</evidence>
<protein>
    <recommendedName>
        <fullName evidence="4 8">L-2,4-diaminobutyric acid acetyltransferase</fullName>
        <shortName evidence="8">DABA acetyltransferase</shortName>
        <ecNumber evidence="3 8">2.3.1.178</ecNumber>
    </recommendedName>
</protein>
<dbReference type="AlphaFoldDB" id="A0A5R8XYQ2"/>
<comment type="function">
    <text evidence="8">Catalyzes the acetylation of L-2,4-diaminobutyrate (DABA) to gamma-N-acetyl-alpha,gamma-diaminobutyric acid (ADABA) with acetyl coenzyme A.</text>
</comment>
<sequence>MIFNLVKSTKVLDVNSEYLYLLQTTHFAKTCSVAILDKKVVGFVSGYRLPDKPNTLFIWQVAVDSKLRGQNLAKKMMLNILKRKENLDLNYIHTTVSPSNKASVRAFEKLSGDLKTKMISKSFFEKEDFINQHEEEVLYEIGPFKIKEKNENI</sequence>
<comment type="pathway">
    <text evidence="1 8">Amine and polyamine biosynthesis; ectoine biosynthesis; L-ectoine from L-aspartate 4-semialdehyde: step 2/3.</text>
</comment>
<keyword evidence="6 8" id="KW-0012">Acyltransferase</keyword>
<dbReference type="GO" id="GO:0033816">
    <property type="term" value="F:diaminobutyrate acetyltransferase activity"/>
    <property type="evidence" value="ECO:0007669"/>
    <property type="project" value="UniProtKB-EC"/>
</dbReference>
<evidence type="ECO:0000256" key="3">
    <source>
        <dbReference type="ARBA" id="ARBA00012355"/>
    </source>
</evidence>
<dbReference type="InterPro" id="IPR012772">
    <property type="entry name" value="Ectoine_EctA"/>
</dbReference>
<dbReference type="SUPFAM" id="SSF55729">
    <property type="entry name" value="Acyl-CoA N-acyltransferases (Nat)"/>
    <property type="match status" value="1"/>
</dbReference>
<dbReference type="InterPro" id="IPR000182">
    <property type="entry name" value="GNAT_dom"/>
</dbReference>
<feature type="domain" description="N-acetyltransferase" evidence="9">
    <location>
        <begin position="1"/>
        <end position="145"/>
    </location>
</feature>
<keyword evidence="11" id="KW-1185">Reference proteome</keyword>
<comment type="caution">
    <text evidence="10">The sequence shown here is derived from an EMBL/GenBank/DDBJ whole genome shotgun (WGS) entry which is preliminary data.</text>
</comment>
<reference evidence="10 11" key="1">
    <citation type="submission" date="2019-05" db="EMBL/GenBank/DDBJ databases">
        <title>Arcobacter sp. nov., isolated from sea sediment.</title>
        <authorList>
            <person name="Kim W."/>
        </authorList>
    </citation>
    <scope>NUCLEOTIDE SEQUENCE [LARGE SCALE GENOMIC DNA]</scope>
    <source>
        <strain evidence="10 11">CAU 1517</strain>
    </source>
</reference>